<dbReference type="RefSeq" id="WP_240714448.1">
    <property type="nucleotide sequence ID" value="NZ_JAKVTV010000005.1"/>
</dbReference>
<evidence type="ECO:0000313" key="2">
    <source>
        <dbReference type="EMBL" id="MCH4824280.1"/>
    </source>
</evidence>
<accession>A0A9X1V4U2</accession>
<organism evidence="2 3">
    <name type="scientific">Christiangramia lutea</name>
    <dbReference type="NCBI Taxonomy" id="1607951"/>
    <lineage>
        <taxon>Bacteria</taxon>
        <taxon>Pseudomonadati</taxon>
        <taxon>Bacteroidota</taxon>
        <taxon>Flavobacteriia</taxon>
        <taxon>Flavobacteriales</taxon>
        <taxon>Flavobacteriaceae</taxon>
        <taxon>Christiangramia</taxon>
    </lineage>
</organism>
<feature type="transmembrane region" description="Helical" evidence="1">
    <location>
        <begin position="36"/>
        <end position="57"/>
    </location>
</feature>
<keyword evidence="1" id="KW-0472">Membrane</keyword>
<dbReference type="Proteomes" id="UP001139226">
    <property type="component" value="Unassembled WGS sequence"/>
</dbReference>
<reference evidence="2" key="1">
    <citation type="submission" date="2022-03" db="EMBL/GenBank/DDBJ databases">
        <title>Gramella crocea sp. nov., isolated from activated sludge of a seafood processing plant.</title>
        <authorList>
            <person name="Zhang X."/>
        </authorList>
    </citation>
    <scope>NUCLEOTIDE SEQUENCE</scope>
    <source>
        <strain evidence="2">YJ019</strain>
    </source>
</reference>
<protein>
    <submittedName>
        <fullName evidence="2">Uncharacterized protein</fullName>
    </submittedName>
</protein>
<keyword evidence="1" id="KW-0812">Transmembrane</keyword>
<keyword evidence="3" id="KW-1185">Reference proteome</keyword>
<evidence type="ECO:0000256" key="1">
    <source>
        <dbReference type="SAM" id="Phobius"/>
    </source>
</evidence>
<name>A0A9X1V4U2_9FLAO</name>
<keyword evidence="1" id="KW-1133">Transmembrane helix</keyword>
<dbReference type="EMBL" id="JAKVTV010000005">
    <property type="protein sequence ID" value="MCH4824280.1"/>
    <property type="molecule type" value="Genomic_DNA"/>
</dbReference>
<dbReference type="AlphaFoldDB" id="A0A9X1V4U2"/>
<evidence type="ECO:0000313" key="3">
    <source>
        <dbReference type="Proteomes" id="UP001139226"/>
    </source>
</evidence>
<sequence length="58" mass="6335">MIDKEYLDKLKDEDYIAWDSLVNDPMIVGSDSGTGIILPVIVMIILIGLIIAGFIGLL</sequence>
<comment type="caution">
    <text evidence="2">The sequence shown here is derived from an EMBL/GenBank/DDBJ whole genome shotgun (WGS) entry which is preliminary data.</text>
</comment>
<gene>
    <name evidence="2" type="ORF">ML462_13980</name>
</gene>
<proteinExistence type="predicted"/>